<keyword evidence="1" id="KW-0472">Membrane</keyword>
<dbReference type="WBParaSite" id="ACRNAN_scaffold5638.g29203.t1">
    <property type="protein sequence ID" value="ACRNAN_scaffold5638.g29203.t1"/>
    <property type="gene ID" value="ACRNAN_scaffold5638.g29203"/>
</dbReference>
<keyword evidence="1" id="KW-1133">Transmembrane helix</keyword>
<organism evidence="2 3">
    <name type="scientific">Acrobeloides nanus</name>
    <dbReference type="NCBI Taxonomy" id="290746"/>
    <lineage>
        <taxon>Eukaryota</taxon>
        <taxon>Metazoa</taxon>
        <taxon>Ecdysozoa</taxon>
        <taxon>Nematoda</taxon>
        <taxon>Chromadorea</taxon>
        <taxon>Rhabditida</taxon>
        <taxon>Tylenchina</taxon>
        <taxon>Cephalobomorpha</taxon>
        <taxon>Cephaloboidea</taxon>
        <taxon>Cephalobidae</taxon>
        <taxon>Acrobeloides</taxon>
    </lineage>
</organism>
<feature type="transmembrane region" description="Helical" evidence="1">
    <location>
        <begin position="9"/>
        <end position="36"/>
    </location>
</feature>
<keyword evidence="2" id="KW-1185">Reference proteome</keyword>
<dbReference type="AlphaFoldDB" id="A0A914E5M2"/>
<proteinExistence type="predicted"/>
<name>A0A914E5M2_9BILA</name>
<dbReference type="Proteomes" id="UP000887540">
    <property type="component" value="Unplaced"/>
</dbReference>
<evidence type="ECO:0000256" key="1">
    <source>
        <dbReference type="SAM" id="Phobius"/>
    </source>
</evidence>
<feature type="transmembrane region" description="Helical" evidence="1">
    <location>
        <begin position="48"/>
        <end position="71"/>
    </location>
</feature>
<keyword evidence="1" id="KW-0812">Transmembrane</keyword>
<sequence length="105" mass="12051">MIPFLVIEIIWRVIFGFALCAIWICFVLTAFGLITFKVELELITPTEILLVASVLSTLVFLGFIKLLLTFYQGYRIVKKANDRQRMYGSNFCRMKTSFTGKPTSL</sequence>
<evidence type="ECO:0000313" key="2">
    <source>
        <dbReference type="Proteomes" id="UP000887540"/>
    </source>
</evidence>
<protein>
    <submittedName>
        <fullName evidence="3">Uncharacterized protein</fullName>
    </submittedName>
</protein>
<reference evidence="3" key="1">
    <citation type="submission" date="2022-11" db="UniProtKB">
        <authorList>
            <consortium name="WormBaseParasite"/>
        </authorList>
    </citation>
    <scope>IDENTIFICATION</scope>
</reference>
<accession>A0A914E5M2</accession>
<evidence type="ECO:0000313" key="3">
    <source>
        <dbReference type="WBParaSite" id="ACRNAN_scaffold5638.g29203.t1"/>
    </source>
</evidence>